<keyword evidence="2" id="KW-1185">Reference proteome</keyword>
<proteinExistence type="predicted"/>
<comment type="caution">
    <text evidence="1">The sequence shown here is derived from an EMBL/GenBank/DDBJ whole genome shotgun (WGS) entry which is preliminary data.</text>
</comment>
<reference evidence="1 2" key="1">
    <citation type="journal article" date="2018" name="Front. Plant Sci.">
        <title>Red Clover (Trifolium pratense) and Zigzag Clover (T. medium) - A Picture of Genomic Similarities and Differences.</title>
        <authorList>
            <person name="Dluhosova J."/>
            <person name="Istvanek J."/>
            <person name="Nedelnik J."/>
            <person name="Repkova J."/>
        </authorList>
    </citation>
    <scope>NUCLEOTIDE SEQUENCE [LARGE SCALE GENOMIC DNA]</scope>
    <source>
        <strain evidence="2">cv. 10/8</strain>
        <tissue evidence="1">Leaf</tissue>
    </source>
</reference>
<name>A0A392S8J7_9FABA</name>
<feature type="non-terminal residue" evidence="1">
    <location>
        <position position="1"/>
    </location>
</feature>
<protein>
    <submittedName>
        <fullName evidence="1">Uncharacterized protein</fullName>
    </submittedName>
</protein>
<dbReference type="AlphaFoldDB" id="A0A392S8J7"/>
<accession>A0A392S8J7</accession>
<evidence type="ECO:0000313" key="1">
    <source>
        <dbReference type="EMBL" id="MCI45168.1"/>
    </source>
</evidence>
<dbReference type="EMBL" id="LXQA010340350">
    <property type="protein sequence ID" value="MCI45168.1"/>
    <property type="molecule type" value="Genomic_DNA"/>
</dbReference>
<organism evidence="1 2">
    <name type="scientific">Trifolium medium</name>
    <dbReference type="NCBI Taxonomy" id="97028"/>
    <lineage>
        <taxon>Eukaryota</taxon>
        <taxon>Viridiplantae</taxon>
        <taxon>Streptophyta</taxon>
        <taxon>Embryophyta</taxon>
        <taxon>Tracheophyta</taxon>
        <taxon>Spermatophyta</taxon>
        <taxon>Magnoliopsida</taxon>
        <taxon>eudicotyledons</taxon>
        <taxon>Gunneridae</taxon>
        <taxon>Pentapetalae</taxon>
        <taxon>rosids</taxon>
        <taxon>fabids</taxon>
        <taxon>Fabales</taxon>
        <taxon>Fabaceae</taxon>
        <taxon>Papilionoideae</taxon>
        <taxon>50 kb inversion clade</taxon>
        <taxon>NPAAA clade</taxon>
        <taxon>Hologalegina</taxon>
        <taxon>IRL clade</taxon>
        <taxon>Trifolieae</taxon>
        <taxon>Trifolium</taxon>
    </lineage>
</organism>
<sequence>VTLEKKLLAIPMVPTSSQRVRMVKKWKFVMDSNGGMVFTAKMKKK</sequence>
<dbReference type="Proteomes" id="UP000265520">
    <property type="component" value="Unassembled WGS sequence"/>
</dbReference>
<evidence type="ECO:0000313" key="2">
    <source>
        <dbReference type="Proteomes" id="UP000265520"/>
    </source>
</evidence>